<gene>
    <name evidence="1" type="ORF">SAMN04489844_2254</name>
</gene>
<dbReference type="Gene3D" id="1.25.10.10">
    <property type="entry name" value="Leucine-rich Repeat Variant"/>
    <property type="match status" value="1"/>
</dbReference>
<dbReference type="SUPFAM" id="SSF48371">
    <property type="entry name" value="ARM repeat"/>
    <property type="match status" value="1"/>
</dbReference>
<dbReference type="AlphaFoldDB" id="A0A1H4SCA8"/>
<keyword evidence="2" id="KW-1185">Reference proteome</keyword>
<evidence type="ECO:0008006" key="3">
    <source>
        <dbReference type="Google" id="ProtNLM"/>
    </source>
</evidence>
<dbReference type="InterPro" id="IPR016024">
    <property type="entry name" value="ARM-type_fold"/>
</dbReference>
<organism evidence="1 2">
    <name type="scientific">Nocardioides exalbidus</name>
    <dbReference type="NCBI Taxonomy" id="402596"/>
    <lineage>
        <taxon>Bacteria</taxon>
        <taxon>Bacillati</taxon>
        <taxon>Actinomycetota</taxon>
        <taxon>Actinomycetes</taxon>
        <taxon>Propionibacteriales</taxon>
        <taxon>Nocardioidaceae</taxon>
        <taxon>Nocardioides</taxon>
    </lineage>
</organism>
<sequence length="496" mass="53006">MTVVDDATPLGGSSIDVAARIAWTMRMARVTSGAPDSRMRSLASALGTSTARISRAETGQLRDGSLVDGYEQVLGMPEGSLRAPIDVLARTFPASSPPDARPGEAIRSVAELSELTERLDSGAAATGGDWLRWARSIAAPGNIGMPVPLAQRVVRRLVRELARSCGHGYPSRYEALAKLRCSDYGFLVLRAARHEVAHPHAQGLADLLSAVGEAVTLDGVAWCLELLRSDRAQLAICGALALENMGEISPAGTFWPTVLPDLVRAFDASEPGSSQEEWAAHLIRLVPSSTARSAATKPGRRLPPAPEVEGFDRHRANRQWQQCAAIATDVGHEVGVGDQPMLARLLFDIGYGHWETRAVTGYFLLAGLPALADPVWERFRVLVDGEPDRRIRHRMARRLHGALAGRANDGVVAWLDSPDPVLRSAALQVLGASGHVLALDVVRAALTDPGTARAATYAIGMSGHPVLPQVVRDPTLDAQVRGSAAWWLEGGSRIDV</sequence>
<evidence type="ECO:0000313" key="2">
    <source>
        <dbReference type="Proteomes" id="UP000198742"/>
    </source>
</evidence>
<name>A0A1H4SCA8_9ACTN</name>
<dbReference type="InterPro" id="IPR011989">
    <property type="entry name" value="ARM-like"/>
</dbReference>
<dbReference type="EMBL" id="FNRT01000002">
    <property type="protein sequence ID" value="SEC41644.1"/>
    <property type="molecule type" value="Genomic_DNA"/>
</dbReference>
<proteinExistence type="predicted"/>
<protein>
    <recommendedName>
        <fullName evidence="3">HEAT repeat-containing protein</fullName>
    </recommendedName>
</protein>
<reference evidence="2" key="1">
    <citation type="submission" date="2016-10" db="EMBL/GenBank/DDBJ databases">
        <authorList>
            <person name="Varghese N."/>
            <person name="Submissions S."/>
        </authorList>
    </citation>
    <scope>NUCLEOTIDE SEQUENCE [LARGE SCALE GENOMIC DNA]</scope>
    <source>
        <strain evidence="2">DSM 22017</strain>
    </source>
</reference>
<dbReference type="Proteomes" id="UP000198742">
    <property type="component" value="Unassembled WGS sequence"/>
</dbReference>
<accession>A0A1H4SCA8</accession>
<evidence type="ECO:0000313" key="1">
    <source>
        <dbReference type="EMBL" id="SEC41644.1"/>
    </source>
</evidence>